<dbReference type="SUPFAM" id="SSF52949">
    <property type="entry name" value="Macro domain-like"/>
    <property type="match status" value="1"/>
</dbReference>
<organism evidence="3 4">
    <name type="scientific">Exophiala viscosa</name>
    <dbReference type="NCBI Taxonomy" id="2486360"/>
    <lineage>
        <taxon>Eukaryota</taxon>
        <taxon>Fungi</taxon>
        <taxon>Dikarya</taxon>
        <taxon>Ascomycota</taxon>
        <taxon>Pezizomycotina</taxon>
        <taxon>Eurotiomycetes</taxon>
        <taxon>Chaetothyriomycetidae</taxon>
        <taxon>Chaetothyriales</taxon>
        <taxon>Herpotrichiellaceae</taxon>
        <taxon>Exophiala</taxon>
    </lineage>
</organism>
<gene>
    <name evidence="3" type="ORF">EDD36DRAFT_208268</name>
</gene>
<dbReference type="PANTHER" id="PTHR35596:SF1">
    <property type="entry name" value="MICROBIAL-TYPE PARG CATALYTIC DOMAIN-CONTAINING PROTEIN"/>
    <property type="match status" value="1"/>
</dbReference>
<evidence type="ECO:0000256" key="1">
    <source>
        <dbReference type="SAM" id="MobiDB-lite"/>
    </source>
</evidence>
<feature type="domain" description="Microbial-type PARG catalytic" evidence="2">
    <location>
        <begin position="81"/>
        <end position="185"/>
    </location>
</feature>
<proteinExistence type="predicted"/>
<protein>
    <recommendedName>
        <fullName evidence="2">Microbial-type PARG catalytic domain-containing protein</fullName>
    </recommendedName>
</protein>
<dbReference type="EMBL" id="MU404353">
    <property type="protein sequence ID" value="KAI1613818.1"/>
    <property type="molecule type" value="Genomic_DNA"/>
</dbReference>
<comment type="caution">
    <text evidence="3">The sequence shown here is derived from an EMBL/GenBank/DDBJ whole genome shotgun (WGS) entry which is preliminary data.</text>
</comment>
<feature type="region of interest" description="Disordered" evidence="1">
    <location>
        <begin position="1"/>
        <end position="27"/>
    </location>
</feature>
<reference evidence="3" key="1">
    <citation type="journal article" date="2022" name="bioRxiv">
        <title>Deciphering the potential niche of two novel black yeast fungi from a biological soil crust based on their genomes, phenotypes, and melanin regulation.</title>
        <authorList>
            <consortium name="DOE Joint Genome Institute"/>
            <person name="Carr E.C."/>
            <person name="Barton Q."/>
            <person name="Grambo S."/>
            <person name="Sullivan M."/>
            <person name="Renfro C.M."/>
            <person name="Kuo A."/>
            <person name="Pangilinan J."/>
            <person name="Lipzen A."/>
            <person name="Keymanesh K."/>
            <person name="Savage E."/>
            <person name="Barry K."/>
            <person name="Grigoriev I.V."/>
            <person name="Riekhof W.R."/>
            <person name="Harris S.S."/>
        </authorList>
    </citation>
    <scope>NUCLEOTIDE SEQUENCE</scope>
    <source>
        <strain evidence="3">JF 03-4F</strain>
    </source>
</reference>
<dbReference type="NCBIfam" id="TIGR02452">
    <property type="entry name" value="TIGR02452 family protein"/>
    <property type="match status" value="1"/>
</dbReference>
<accession>A0AAN6DYM4</accession>
<dbReference type="PANTHER" id="PTHR35596">
    <property type="entry name" value="DUF2263 DOMAIN-CONTAINING PROTEIN"/>
    <property type="match status" value="1"/>
</dbReference>
<evidence type="ECO:0000313" key="3">
    <source>
        <dbReference type="EMBL" id="KAI1613818.1"/>
    </source>
</evidence>
<evidence type="ECO:0000259" key="2">
    <source>
        <dbReference type="Pfam" id="PF10021"/>
    </source>
</evidence>
<dbReference type="Gene3D" id="3.40.220.10">
    <property type="entry name" value="Leucine Aminopeptidase, subunit E, domain 1"/>
    <property type="match status" value="1"/>
</dbReference>
<dbReference type="InterPro" id="IPR019261">
    <property type="entry name" value="PARG_cat_microbial"/>
</dbReference>
<sequence length="314" mass="35764">MSRSLRPRAYDNLPPERYQGRASFGEPPLKVNRKRMADKTLTMIDGVLTTMGLSDNPKSTFFSKQFGPLERDACPGYILPRIKVRYGDTFSLTRQLAKSRPEYAREGKLAVLNCASDMVIAGGWRHRYGTTQEDALCYSSTLWPTLERWTHKYPWRNAVPIYHRVSRGGTQCAGIFSPHVVIFRDDLMKDCQILPRKEWTAVSVVSVAALACPPQVKDSKTGELRLKLDKDVHTILERFRMILRMAARHGKSVLVLAALGCGVWRCPPRQMAELLKECLAEPEFEGWFEEILVGIYDDEVCRVWREVLEAKGVS</sequence>
<dbReference type="Proteomes" id="UP001203852">
    <property type="component" value="Unassembled WGS sequence"/>
</dbReference>
<dbReference type="Pfam" id="PF10021">
    <property type="entry name" value="PARG_cat_microb"/>
    <property type="match status" value="1"/>
</dbReference>
<dbReference type="InterPro" id="IPR012664">
    <property type="entry name" value="CHP02452"/>
</dbReference>
<dbReference type="InterPro" id="IPR043472">
    <property type="entry name" value="Macro_dom-like"/>
</dbReference>
<keyword evidence="4" id="KW-1185">Reference proteome</keyword>
<evidence type="ECO:0000313" key="4">
    <source>
        <dbReference type="Proteomes" id="UP001203852"/>
    </source>
</evidence>
<name>A0AAN6DYM4_9EURO</name>
<dbReference type="AlphaFoldDB" id="A0AAN6DYM4"/>